<dbReference type="PATRIC" id="fig|1117379.3.peg.2023"/>
<dbReference type="STRING" id="1117379.BABA_09696"/>
<dbReference type="Pfam" id="PF01521">
    <property type="entry name" value="Fe-S_biosyn"/>
    <property type="match status" value="1"/>
</dbReference>
<gene>
    <name evidence="2" type="ORF">BABA_09696</name>
</gene>
<keyword evidence="3" id="KW-1185">Reference proteome</keyword>
<dbReference type="eggNOG" id="COG0316">
    <property type="taxonomic scope" value="Bacteria"/>
</dbReference>
<dbReference type="SUPFAM" id="SSF89360">
    <property type="entry name" value="HesB-like domain"/>
    <property type="match status" value="1"/>
</dbReference>
<evidence type="ECO:0000259" key="1">
    <source>
        <dbReference type="Pfam" id="PF01521"/>
    </source>
</evidence>
<dbReference type="Gene3D" id="2.60.300.12">
    <property type="entry name" value="HesB-like domain"/>
    <property type="match status" value="1"/>
</dbReference>
<evidence type="ECO:0000313" key="2">
    <source>
        <dbReference type="EMBL" id="EKN69690.1"/>
    </source>
</evidence>
<sequence length="110" mass="12459">MEIIITEAAAKKISARTEGREGYLKLKYDTDGCGCAVNGVVALWFVPETADDEIAIETNDRTVYLEKSKMVFFDEQMKIDFSQSTNCFQLKSPQQMLNGYMSLIIKEKTD</sequence>
<accession>K6CEX7</accession>
<feature type="domain" description="Core" evidence="1">
    <location>
        <begin position="1"/>
        <end position="103"/>
    </location>
</feature>
<dbReference type="InterPro" id="IPR035903">
    <property type="entry name" value="HesB-like_dom_sf"/>
</dbReference>
<dbReference type="EMBL" id="AJLS01000055">
    <property type="protein sequence ID" value="EKN69690.1"/>
    <property type="molecule type" value="Genomic_DNA"/>
</dbReference>
<protein>
    <recommendedName>
        <fullName evidence="1">Core domain-containing protein</fullName>
    </recommendedName>
</protein>
<reference evidence="2 3" key="1">
    <citation type="journal article" date="2012" name="Front. Microbiol.">
        <title>Redundancy and modularity in membrane-associated dissimilatory nitrate reduction in Bacillus.</title>
        <authorList>
            <person name="Heylen K."/>
            <person name="Keltjens J."/>
        </authorList>
    </citation>
    <scope>NUCLEOTIDE SEQUENCE [LARGE SCALE GENOMIC DNA]</scope>
    <source>
        <strain evidence="3">LMG 21833T</strain>
    </source>
</reference>
<dbReference type="RefSeq" id="WP_007084958.1">
    <property type="nucleotide sequence ID" value="NZ_AJLS01000055.1"/>
</dbReference>
<dbReference type="AlphaFoldDB" id="K6CEX7"/>
<proteinExistence type="predicted"/>
<dbReference type="Proteomes" id="UP000006316">
    <property type="component" value="Unassembled WGS sequence"/>
</dbReference>
<comment type="caution">
    <text evidence="2">The sequence shown here is derived from an EMBL/GenBank/DDBJ whole genome shotgun (WGS) entry which is preliminary data.</text>
</comment>
<dbReference type="InterPro" id="IPR000361">
    <property type="entry name" value="ATAP_core_dom"/>
</dbReference>
<evidence type="ECO:0000313" key="3">
    <source>
        <dbReference type="Proteomes" id="UP000006316"/>
    </source>
</evidence>
<organism evidence="2 3">
    <name type="scientific">Neobacillus bataviensis LMG 21833</name>
    <dbReference type="NCBI Taxonomy" id="1117379"/>
    <lineage>
        <taxon>Bacteria</taxon>
        <taxon>Bacillati</taxon>
        <taxon>Bacillota</taxon>
        <taxon>Bacilli</taxon>
        <taxon>Bacillales</taxon>
        <taxon>Bacillaceae</taxon>
        <taxon>Neobacillus</taxon>
    </lineage>
</organism>
<name>K6CEX7_9BACI</name>
<dbReference type="OrthoDB" id="2361087at2"/>